<name>A0A8X6FKE0_TRICU</name>
<gene>
    <name evidence="1" type="ORF">TNCT_674461</name>
</gene>
<evidence type="ECO:0000313" key="1">
    <source>
        <dbReference type="EMBL" id="GFQ82062.1"/>
    </source>
</evidence>
<protein>
    <submittedName>
        <fullName evidence="1">Uncharacterized protein</fullName>
    </submittedName>
</protein>
<keyword evidence="2" id="KW-1185">Reference proteome</keyword>
<dbReference type="Proteomes" id="UP000887116">
    <property type="component" value="Unassembled WGS sequence"/>
</dbReference>
<dbReference type="AlphaFoldDB" id="A0A8X6FKE0"/>
<accession>A0A8X6FKE0</accession>
<comment type="caution">
    <text evidence="1">The sequence shown here is derived from an EMBL/GenBank/DDBJ whole genome shotgun (WGS) entry which is preliminary data.</text>
</comment>
<organism evidence="1 2">
    <name type="scientific">Trichonephila clavata</name>
    <name type="common">Joro spider</name>
    <name type="synonym">Nephila clavata</name>
    <dbReference type="NCBI Taxonomy" id="2740835"/>
    <lineage>
        <taxon>Eukaryota</taxon>
        <taxon>Metazoa</taxon>
        <taxon>Ecdysozoa</taxon>
        <taxon>Arthropoda</taxon>
        <taxon>Chelicerata</taxon>
        <taxon>Arachnida</taxon>
        <taxon>Araneae</taxon>
        <taxon>Araneomorphae</taxon>
        <taxon>Entelegynae</taxon>
        <taxon>Araneoidea</taxon>
        <taxon>Nephilidae</taxon>
        <taxon>Trichonephila</taxon>
    </lineage>
</organism>
<proteinExistence type="predicted"/>
<evidence type="ECO:0000313" key="2">
    <source>
        <dbReference type="Proteomes" id="UP000887116"/>
    </source>
</evidence>
<sequence>MFTTMSERVEIVCGVRPDGRRVDQNRKSSDRGRRGGGIHYALRNSISVDPSRLRLFGKGKEKPLLEYAGAAQPVWWLCPSACYRVGSGSRLEWKAANPFCLCWMYTCMKHTSTTTLLYMCGVSLSQRSMNVVATSRVNI</sequence>
<reference evidence="1" key="1">
    <citation type="submission" date="2020-07" db="EMBL/GenBank/DDBJ databases">
        <title>Multicomponent nature underlies the extraordinary mechanical properties of spider dragline silk.</title>
        <authorList>
            <person name="Kono N."/>
            <person name="Nakamura H."/>
            <person name="Mori M."/>
            <person name="Yoshida Y."/>
            <person name="Ohtoshi R."/>
            <person name="Malay A.D."/>
            <person name="Moran D.A.P."/>
            <person name="Tomita M."/>
            <person name="Numata K."/>
            <person name="Arakawa K."/>
        </authorList>
    </citation>
    <scope>NUCLEOTIDE SEQUENCE</scope>
</reference>
<dbReference type="EMBL" id="BMAO01032423">
    <property type="protein sequence ID" value="GFQ82062.1"/>
    <property type="molecule type" value="Genomic_DNA"/>
</dbReference>